<sequence length="169" mass="18719">MSETMNHQFDDESQVAINTAVQEVRNILAETPVAPIDIAIAGARVYLTVAEHLGGHPLDVRFVHDNKIVSMAMRVTTVPSDQEFEANGINIEHQKMLTMAIMDGFDKAVELEVISGYEQGAMFVAALRVLYMGLVEDPSVKELRFRHSQKNNVINILNPARGNSENENG</sequence>
<protein>
    <submittedName>
        <fullName evidence="1">Uncharacterized protein</fullName>
    </submittedName>
</protein>
<accession>A0A7T8IW18</accession>
<evidence type="ECO:0000313" key="1">
    <source>
        <dbReference type="EMBL" id="QQO90468.1"/>
    </source>
</evidence>
<dbReference type="EMBL" id="MW366843">
    <property type="protein sequence ID" value="QQO90468.1"/>
    <property type="molecule type" value="Genomic_DNA"/>
</dbReference>
<name>A0A7T8IW18_9CAUD</name>
<reference evidence="1 2" key="1">
    <citation type="submission" date="2020-12" db="EMBL/GenBank/DDBJ databases">
        <title>Complete genome sequence of Erwinia phage pEa_SNUABM_5.</title>
        <authorList>
            <person name="Kim S.G."/>
            <person name="Lee S.B."/>
            <person name="Kwon J."/>
            <person name="Park S.C."/>
        </authorList>
    </citation>
    <scope>NUCLEOTIDE SEQUENCE [LARGE SCALE GENOMIC DNA]</scope>
</reference>
<gene>
    <name evidence="1" type="ORF">pEaSNUABM5_00326</name>
</gene>
<evidence type="ECO:0000313" key="2">
    <source>
        <dbReference type="Proteomes" id="UP000596123"/>
    </source>
</evidence>
<organism evidence="1 2">
    <name type="scientific">Erwinia phage pEa_SNUABM_5</name>
    <dbReference type="NCBI Taxonomy" id="2797313"/>
    <lineage>
        <taxon>Viruses</taxon>
        <taxon>Duplodnaviria</taxon>
        <taxon>Heunggongvirae</taxon>
        <taxon>Uroviricota</taxon>
        <taxon>Caudoviricetes</taxon>
        <taxon>Rivsvirus</taxon>
        <taxon>Rivsvirus SNUABM5</taxon>
    </lineage>
</organism>
<keyword evidence="2" id="KW-1185">Reference proteome</keyword>
<dbReference type="Proteomes" id="UP000596123">
    <property type="component" value="Segment"/>
</dbReference>
<proteinExistence type="predicted"/>